<name>A0A2P2QQH7_RHIMU</name>
<dbReference type="EMBL" id="GGEC01088650">
    <property type="protein sequence ID" value="MBX69134.1"/>
    <property type="molecule type" value="Transcribed_RNA"/>
</dbReference>
<sequence length="43" mass="5066">MAHLDIEAHGGPSQFSRQQNLRPRLLICLQTALRIWRHIGRKF</sequence>
<organism evidence="1">
    <name type="scientific">Rhizophora mucronata</name>
    <name type="common">Asiatic mangrove</name>
    <dbReference type="NCBI Taxonomy" id="61149"/>
    <lineage>
        <taxon>Eukaryota</taxon>
        <taxon>Viridiplantae</taxon>
        <taxon>Streptophyta</taxon>
        <taxon>Embryophyta</taxon>
        <taxon>Tracheophyta</taxon>
        <taxon>Spermatophyta</taxon>
        <taxon>Magnoliopsida</taxon>
        <taxon>eudicotyledons</taxon>
        <taxon>Gunneridae</taxon>
        <taxon>Pentapetalae</taxon>
        <taxon>rosids</taxon>
        <taxon>fabids</taxon>
        <taxon>Malpighiales</taxon>
        <taxon>Rhizophoraceae</taxon>
        <taxon>Rhizophora</taxon>
    </lineage>
</organism>
<accession>A0A2P2QQH7</accession>
<dbReference type="AlphaFoldDB" id="A0A2P2QQH7"/>
<protein>
    <submittedName>
        <fullName evidence="1">Uncharacterized protein</fullName>
    </submittedName>
</protein>
<reference evidence="1" key="1">
    <citation type="submission" date="2018-02" db="EMBL/GenBank/DDBJ databases">
        <title>Rhizophora mucronata_Transcriptome.</title>
        <authorList>
            <person name="Meera S.P."/>
            <person name="Sreeshan A."/>
            <person name="Augustine A."/>
        </authorList>
    </citation>
    <scope>NUCLEOTIDE SEQUENCE</scope>
    <source>
        <tissue evidence="1">Leaf</tissue>
    </source>
</reference>
<evidence type="ECO:0000313" key="1">
    <source>
        <dbReference type="EMBL" id="MBX69134.1"/>
    </source>
</evidence>
<proteinExistence type="predicted"/>